<dbReference type="EMBL" id="BMAW01127139">
    <property type="protein sequence ID" value="GFU19910.1"/>
    <property type="molecule type" value="Genomic_DNA"/>
</dbReference>
<proteinExistence type="predicted"/>
<dbReference type="Proteomes" id="UP000887013">
    <property type="component" value="Unassembled WGS sequence"/>
</dbReference>
<evidence type="ECO:0000256" key="1">
    <source>
        <dbReference type="SAM" id="MobiDB-lite"/>
    </source>
</evidence>
<comment type="caution">
    <text evidence="2">The sequence shown here is derived from an EMBL/GenBank/DDBJ whole genome shotgun (WGS) entry which is preliminary data.</text>
</comment>
<feature type="region of interest" description="Disordered" evidence="1">
    <location>
        <begin position="1"/>
        <end position="64"/>
    </location>
</feature>
<reference evidence="2" key="1">
    <citation type="submission" date="2020-08" db="EMBL/GenBank/DDBJ databases">
        <title>Multicomponent nature underlies the extraordinary mechanical properties of spider dragline silk.</title>
        <authorList>
            <person name="Kono N."/>
            <person name="Nakamura H."/>
            <person name="Mori M."/>
            <person name="Yoshida Y."/>
            <person name="Ohtoshi R."/>
            <person name="Malay A.D."/>
            <person name="Moran D.A.P."/>
            <person name="Tomita M."/>
            <person name="Numata K."/>
            <person name="Arakawa K."/>
        </authorList>
    </citation>
    <scope>NUCLEOTIDE SEQUENCE</scope>
</reference>
<dbReference type="InterPro" id="IPR043502">
    <property type="entry name" value="DNA/RNA_pol_sf"/>
</dbReference>
<accession>A0A8X6UDC5</accession>
<dbReference type="OrthoDB" id="41323at2759"/>
<keyword evidence="3" id="KW-1185">Reference proteome</keyword>
<sequence length="159" mass="18560">MYETDVRGLNHAKRNSAGTTYGSNEMPRNAFHLASSRKHHNRRNSGSLHFPWNNLSSPSRKRQKHRFQLSELGIKPLPDRVKCILEFPQPVTLSQLPRYLGLFNFIRRCISKAADILDPLVRILEDDKNKKKHPCTNAHYSTEQLEWNDDERRDRGATR</sequence>
<organism evidence="2 3">
    <name type="scientific">Nephila pilipes</name>
    <name type="common">Giant wood spider</name>
    <name type="synonym">Nephila maculata</name>
    <dbReference type="NCBI Taxonomy" id="299642"/>
    <lineage>
        <taxon>Eukaryota</taxon>
        <taxon>Metazoa</taxon>
        <taxon>Ecdysozoa</taxon>
        <taxon>Arthropoda</taxon>
        <taxon>Chelicerata</taxon>
        <taxon>Arachnida</taxon>
        <taxon>Araneae</taxon>
        <taxon>Araneomorphae</taxon>
        <taxon>Entelegynae</taxon>
        <taxon>Araneoidea</taxon>
        <taxon>Nephilidae</taxon>
        <taxon>Nephila</taxon>
    </lineage>
</organism>
<feature type="compositionally biased region" description="Basic and acidic residues" evidence="1">
    <location>
        <begin position="150"/>
        <end position="159"/>
    </location>
</feature>
<evidence type="ECO:0000313" key="3">
    <source>
        <dbReference type="Proteomes" id="UP000887013"/>
    </source>
</evidence>
<name>A0A8X6UDC5_NEPPI</name>
<dbReference type="Gene3D" id="3.30.70.270">
    <property type="match status" value="1"/>
</dbReference>
<dbReference type="AlphaFoldDB" id="A0A8X6UDC5"/>
<dbReference type="GO" id="GO:0071897">
    <property type="term" value="P:DNA biosynthetic process"/>
    <property type="evidence" value="ECO:0007669"/>
    <property type="project" value="UniProtKB-ARBA"/>
</dbReference>
<gene>
    <name evidence="2" type="primary">TY3B-I_804</name>
    <name evidence="2" type="ORF">NPIL_380761</name>
</gene>
<protein>
    <submittedName>
        <fullName evidence="2">Transposon Ty3-I Gag-Pol polyprotein</fullName>
    </submittedName>
</protein>
<evidence type="ECO:0000313" key="2">
    <source>
        <dbReference type="EMBL" id="GFU19910.1"/>
    </source>
</evidence>
<feature type="region of interest" description="Disordered" evidence="1">
    <location>
        <begin position="131"/>
        <end position="159"/>
    </location>
</feature>
<dbReference type="SUPFAM" id="SSF56672">
    <property type="entry name" value="DNA/RNA polymerases"/>
    <property type="match status" value="1"/>
</dbReference>
<dbReference type="InterPro" id="IPR043128">
    <property type="entry name" value="Rev_trsase/Diguanyl_cyclase"/>
</dbReference>